<dbReference type="GO" id="GO:0043190">
    <property type="term" value="C:ATP-binding cassette (ABC) transporter complex"/>
    <property type="evidence" value="ECO:0007669"/>
    <property type="project" value="TreeGrafter"/>
</dbReference>
<feature type="transmembrane region" description="Helical" evidence="5">
    <location>
        <begin position="116"/>
        <end position="133"/>
    </location>
</feature>
<gene>
    <name evidence="6" type="ORF">KDU71_06185</name>
</gene>
<feature type="transmembrane region" description="Helical" evidence="5">
    <location>
        <begin position="232"/>
        <end position="250"/>
    </location>
</feature>
<evidence type="ECO:0000313" key="6">
    <source>
        <dbReference type="EMBL" id="MBR8535139.1"/>
    </source>
</evidence>
<protein>
    <recommendedName>
        <fullName evidence="8">Cobalt ECF transporter T component CbiQ</fullName>
    </recommendedName>
</protein>
<keyword evidence="2 5" id="KW-0812">Transmembrane</keyword>
<keyword evidence="4 5" id="KW-0472">Membrane</keyword>
<dbReference type="Proteomes" id="UP000679220">
    <property type="component" value="Unassembled WGS sequence"/>
</dbReference>
<dbReference type="AlphaFoldDB" id="A0A941IX83"/>
<evidence type="ECO:0000256" key="5">
    <source>
        <dbReference type="SAM" id="Phobius"/>
    </source>
</evidence>
<comment type="subcellular location">
    <subcellularLocation>
        <location evidence="1">Membrane</location>
        <topology evidence="1">Multi-pass membrane protein</topology>
    </subcellularLocation>
</comment>
<evidence type="ECO:0000256" key="3">
    <source>
        <dbReference type="ARBA" id="ARBA00022989"/>
    </source>
</evidence>
<dbReference type="PANTHER" id="PTHR43723:SF1">
    <property type="entry name" value="COBALT TRANSPORT PROTEIN CBIQ"/>
    <property type="match status" value="1"/>
</dbReference>
<dbReference type="CDD" id="cd16914">
    <property type="entry name" value="EcfT"/>
    <property type="match status" value="1"/>
</dbReference>
<feature type="transmembrane region" description="Helical" evidence="5">
    <location>
        <begin position="20"/>
        <end position="48"/>
    </location>
</feature>
<name>A0A941IX83_9BACT</name>
<keyword evidence="7" id="KW-1185">Reference proteome</keyword>
<dbReference type="EMBL" id="JAGTAR010000007">
    <property type="protein sequence ID" value="MBR8535139.1"/>
    <property type="molecule type" value="Genomic_DNA"/>
</dbReference>
<reference evidence="6" key="1">
    <citation type="journal article" date="2018" name="Int. J. Syst. Evol. Microbiol.">
        <title>Carboxylicivirga sediminis sp. nov., isolated from coastal sediment.</title>
        <authorList>
            <person name="Wang F.Q."/>
            <person name="Ren L.H."/>
            <person name="Zou R.J."/>
            <person name="Sun Y.Z."/>
            <person name="Liu X.J."/>
            <person name="Jiang F."/>
            <person name="Liu L.J."/>
        </authorList>
    </citation>
    <scope>NUCLEOTIDE SEQUENCE</scope>
    <source>
        <strain evidence="6">JR1</strain>
    </source>
</reference>
<proteinExistence type="predicted"/>
<comment type="caution">
    <text evidence="6">The sequence shown here is derived from an EMBL/GenBank/DDBJ whole genome shotgun (WGS) entry which is preliminary data.</text>
</comment>
<dbReference type="PANTHER" id="PTHR43723">
    <property type="entry name" value="COBALT TRANSPORT PROTEIN CBIQ"/>
    <property type="match status" value="1"/>
</dbReference>
<accession>A0A941IX83</accession>
<dbReference type="GO" id="GO:0006824">
    <property type="term" value="P:cobalt ion transport"/>
    <property type="evidence" value="ECO:0007669"/>
    <property type="project" value="TreeGrafter"/>
</dbReference>
<evidence type="ECO:0000313" key="7">
    <source>
        <dbReference type="Proteomes" id="UP000679220"/>
    </source>
</evidence>
<evidence type="ECO:0000256" key="1">
    <source>
        <dbReference type="ARBA" id="ARBA00004141"/>
    </source>
</evidence>
<dbReference type="InterPro" id="IPR003339">
    <property type="entry name" value="ABC/ECF_trnsptr_transmembrane"/>
</dbReference>
<organism evidence="6 7">
    <name type="scientific">Carboxylicivirga sediminis</name>
    <dbReference type="NCBI Taxonomy" id="2006564"/>
    <lineage>
        <taxon>Bacteria</taxon>
        <taxon>Pseudomonadati</taxon>
        <taxon>Bacteroidota</taxon>
        <taxon>Bacteroidia</taxon>
        <taxon>Marinilabiliales</taxon>
        <taxon>Marinilabiliaceae</taxon>
        <taxon>Carboxylicivirga</taxon>
    </lineage>
</organism>
<dbReference type="RefSeq" id="WP_212189046.1">
    <property type="nucleotide sequence ID" value="NZ_JAGTAR010000007.1"/>
</dbReference>
<evidence type="ECO:0000256" key="4">
    <source>
        <dbReference type="ARBA" id="ARBA00023136"/>
    </source>
</evidence>
<evidence type="ECO:0000256" key="2">
    <source>
        <dbReference type="ARBA" id="ARBA00022692"/>
    </source>
</evidence>
<dbReference type="InterPro" id="IPR052770">
    <property type="entry name" value="Cobalt_transport_CbiQ"/>
</dbReference>
<sequence>MTNRSAIAYAWLKGTTEKVLLVVSWLALAVGIHHWLTQILLLLAGLLLIHLRRRNRSKKWRFLLFGAAFILGGTIGLISETGERAPKAFVQFELLEVWWNITSQSLMHATMTALKALNGLFAIQIAICSLSFAEGITLARRIGIPEVFIELLILSYRYLFGVKKCATEVLLAQRQRLGYSGIRNGLQSFAGMLSAVFIKSLRLSLQNYQAMQVRAYHGRTYCPEQWEKSSHAGICLIVGVVMCFVGLSFIQF</sequence>
<evidence type="ECO:0008006" key="8">
    <source>
        <dbReference type="Google" id="ProtNLM"/>
    </source>
</evidence>
<dbReference type="Pfam" id="PF02361">
    <property type="entry name" value="CbiQ"/>
    <property type="match status" value="1"/>
</dbReference>
<feature type="transmembrane region" description="Helical" evidence="5">
    <location>
        <begin position="60"/>
        <end position="79"/>
    </location>
</feature>
<reference evidence="6" key="2">
    <citation type="submission" date="2021-04" db="EMBL/GenBank/DDBJ databases">
        <authorList>
            <person name="Zhang T."/>
            <person name="Zhang Y."/>
            <person name="Lu D."/>
            <person name="Zuo D."/>
            <person name="Du Z."/>
        </authorList>
    </citation>
    <scope>NUCLEOTIDE SEQUENCE</scope>
    <source>
        <strain evidence="6">JR1</strain>
    </source>
</reference>
<keyword evidence="3 5" id="KW-1133">Transmembrane helix</keyword>